<accession>A0A087TVI7</accession>
<evidence type="ECO:0000256" key="2">
    <source>
        <dbReference type="ARBA" id="ARBA00022525"/>
    </source>
</evidence>
<dbReference type="GO" id="GO:0005576">
    <property type="term" value="C:extracellular region"/>
    <property type="evidence" value="ECO:0007669"/>
    <property type="project" value="UniProtKB-SubCell"/>
</dbReference>
<evidence type="ECO:0000313" key="5">
    <source>
        <dbReference type="EMBL" id="KFM69126.1"/>
    </source>
</evidence>
<comment type="subcellular location">
    <subcellularLocation>
        <location evidence="1">Secreted</location>
    </subcellularLocation>
</comment>
<protein>
    <recommendedName>
        <fullName evidence="4">Single domain-containing protein</fullName>
    </recommendedName>
</protein>
<dbReference type="EMBL" id="KK116935">
    <property type="protein sequence ID" value="KFM69126.1"/>
    <property type="molecule type" value="Genomic_DNA"/>
</dbReference>
<name>A0A087TVI7_STEMI</name>
<dbReference type="OrthoDB" id="6416439at2759"/>
<keyword evidence="2" id="KW-0964">Secreted</keyword>
<evidence type="ECO:0000313" key="6">
    <source>
        <dbReference type="Proteomes" id="UP000054359"/>
    </source>
</evidence>
<evidence type="ECO:0000256" key="1">
    <source>
        <dbReference type="ARBA" id="ARBA00004613"/>
    </source>
</evidence>
<dbReference type="AlphaFoldDB" id="A0A087TVI7"/>
<feature type="non-terminal residue" evidence="5">
    <location>
        <position position="91"/>
    </location>
</feature>
<keyword evidence="3" id="KW-0732">Signal</keyword>
<evidence type="ECO:0000256" key="3">
    <source>
        <dbReference type="SAM" id="SignalP"/>
    </source>
</evidence>
<proteinExistence type="predicted"/>
<sequence length="91" mass="9855">MLSYMLLFVLGLGFVIPMSEGFVYQGAYDTSNGFCEGKGFRVAVGSVGYNDRQCTKIICSDGYIDVTGCGTISGPPNCRLHRPKGHYPNCC</sequence>
<dbReference type="SMART" id="SM01318">
    <property type="entry name" value="SVWC"/>
    <property type="match status" value="1"/>
</dbReference>
<organism evidence="5 6">
    <name type="scientific">Stegodyphus mimosarum</name>
    <name type="common">African social velvet spider</name>
    <dbReference type="NCBI Taxonomy" id="407821"/>
    <lineage>
        <taxon>Eukaryota</taxon>
        <taxon>Metazoa</taxon>
        <taxon>Ecdysozoa</taxon>
        <taxon>Arthropoda</taxon>
        <taxon>Chelicerata</taxon>
        <taxon>Arachnida</taxon>
        <taxon>Araneae</taxon>
        <taxon>Araneomorphae</taxon>
        <taxon>Entelegynae</taxon>
        <taxon>Eresoidea</taxon>
        <taxon>Eresidae</taxon>
        <taxon>Stegodyphus</taxon>
    </lineage>
</organism>
<dbReference type="Proteomes" id="UP000054359">
    <property type="component" value="Unassembled WGS sequence"/>
</dbReference>
<dbReference type="Pfam" id="PF15430">
    <property type="entry name" value="SVWC"/>
    <property type="match status" value="1"/>
</dbReference>
<dbReference type="OMA" id="AYEYRRY"/>
<evidence type="ECO:0000259" key="4">
    <source>
        <dbReference type="SMART" id="SM01318"/>
    </source>
</evidence>
<keyword evidence="6" id="KW-1185">Reference proteome</keyword>
<reference evidence="5 6" key="1">
    <citation type="submission" date="2013-11" db="EMBL/GenBank/DDBJ databases">
        <title>Genome sequencing of Stegodyphus mimosarum.</title>
        <authorList>
            <person name="Bechsgaard J."/>
        </authorList>
    </citation>
    <scope>NUCLEOTIDE SEQUENCE [LARGE SCALE GENOMIC DNA]</scope>
</reference>
<feature type="signal peptide" evidence="3">
    <location>
        <begin position="1"/>
        <end position="21"/>
    </location>
</feature>
<gene>
    <name evidence="5" type="ORF">X975_25209</name>
</gene>
<feature type="domain" description="Single" evidence="4">
    <location>
        <begin position="35"/>
        <end position="91"/>
    </location>
</feature>
<dbReference type="InterPro" id="IPR029277">
    <property type="entry name" value="SVWC_dom"/>
</dbReference>
<feature type="chain" id="PRO_5001830044" description="Single domain-containing protein" evidence="3">
    <location>
        <begin position="22"/>
        <end position="91"/>
    </location>
</feature>